<comment type="similarity">
    <text evidence="2 10">Belongs to the class VI-like SAM-binding methyltransferase superfamily. Isoprenylcysteine carboxyl methyltransferase family.</text>
</comment>
<evidence type="ECO:0000256" key="1">
    <source>
        <dbReference type="ARBA" id="ARBA00004141"/>
    </source>
</evidence>
<keyword evidence="7 10" id="KW-0812">Transmembrane</keyword>
<dbReference type="GeneID" id="30980864"/>
<keyword evidence="6 10" id="KW-0949">S-adenosyl-L-methionine</keyword>
<dbReference type="Pfam" id="PF04140">
    <property type="entry name" value="ICMT"/>
    <property type="match status" value="1"/>
</dbReference>
<dbReference type="GO" id="GO:0032259">
    <property type="term" value="P:methylation"/>
    <property type="evidence" value="ECO:0007669"/>
    <property type="project" value="UniProtKB-KW"/>
</dbReference>
<evidence type="ECO:0000256" key="9">
    <source>
        <dbReference type="ARBA" id="ARBA00023136"/>
    </source>
</evidence>
<dbReference type="EMBL" id="KV453912">
    <property type="protein sequence ID" value="ODV78916.1"/>
    <property type="molecule type" value="Genomic_DNA"/>
</dbReference>
<keyword evidence="4 10" id="KW-0489">Methyltransferase</keyword>
<dbReference type="OrthoDB" id="422086at2759"/>
<comment type="subcellular location">
    <subcellularLocation>
        <location evidence="10">Endoplasmic reticulum membrane</location>
        <topology evidence="10">Multi-pass membrane protein</topology>
    </subcellularLocation>
    <subcellularLocation>
        <location evidence="1">Membrane</location>
        <topology evidence="1">Multi-pass membrane protein</topology>
    </subcellularLocation>
</comment>
<evidence type="ECO:0000256" key="7">
    <source>
        <dbReference type="ARBA" id="ARBA00022692"/>
    </source>
</evidence>
<name>A0A1E4SHE7_9ASCO</name>
<feature type="transmembrane region" description="Helical" evidence="10">
    <location>
        <begin position="111"/>
        <end position="133"/>
    </location>
</feature>
<keyword evidence="8 10" id="KW-1133">Transmembrane helix</keyword>
<evidence type="ECO:0000313" key="12">
    <source>
        <dbReference type="Proteomes" id="UP000094285"/>
    </source>
</evidence>
<reference evidence="12" key="1">
    <citation type="submission" date="2016-05" db="EMBL/GenBank/DDBJ databases">
        <title>Comparative genomics of biotechnologically important yeasts.</title>
        <authorList>
            <consortium name="DOE Joint Genome Institute"/>
            <person name="Riley R."/>
            <person name="Haridas S."/>
            <person name="Wolfe K.H."/>
            <person name="Lopes M.R."/>
            <person name="Hittinger C.T."/>
            <person name="Goker M."/>
            <person name="Salamov A."/>
            <person name="Wisecaver J."/>
            <person name="Long T.M."/>
            <person name="Aerts A.L."/>
            <person name="Barry K."/>
            <person name="Choi C."/>
            <person name="Clum A."/>
            <person name="Coughlan A.Y."/>
            <person name="Deshpande S."/>
            <person name="Douglass A.P."/>
            <person name="Hanson S.J."/>
            <person name="Klenk H.-P."/>
            <person name="Labutti K."/>
            <person name="Lapidus A."/>
            <person name="Lindquist E."/>
            <person name="Lipzen A."/>
            <person name="Meier-Kolthoff J.P."/>
            <person name="Ohm R.A."/>
            <person name="Otillar R.P."/>
            <person name="Pangilinan J."/>
            <person name="Peng Y."/>
            <person name="Rokas A."/>
            <person name="Rosa C.A."/>
            <person name="Scheuner C."/>
            <person name="Sibirny A.A."/>
            <person name="Slot J.C."/>
            <person name="Stielow J.B."/>
            <person name="Sun H."/>
            <person name="Kurtzman C.P."/>
            <person name="Blackwell M."/>
            <person name="Grigoriev I.V."/>
            <person name="Jeffries T.W."/>
        </authorList>
    </citation>
    <scope>NUCLEOTIDE SEQUENCE [LARGE SCALE GENOMIC DNA]</scope>
    <source>
        <strain evidence="12">NRRL Y-17324</strain>
    </source>
</reference>
<dbReference type="PANTHER" id="PTHR12714:SF9">
    <property type="entry name" value="PROTEIN-S-ISOPRENYLCYSTEINE O-METHYLTRANSFERASE"/>
    <property type="match status" value="1"/>
</dbReference>
<evidence type="ECO:0000256" key="4">
    <source>
        <dbReference type="ARBA" id="ARBA00022603"/>
    </source>
</evidence>
<dbReference type="InterPro" id="IPR025770">
    <property type="entry name" value="PPMT_MeTrfase"/>
</dbReference>
<dbReference type="Gene3D" id="1.20.120.1630">
    <property type="match status" value="1"/>
</dbReference>
<dbReference type="Proteomes" id="UP000094285">
    <property type="component" value="Unassembled WGS sequence"/>
</dbReference>
<evidence type="ECO:0000256" key="10">
    <source>
        <dbReference type="RuleBase" id="RU362022"/>
    </source>
</evidence>
<dbReference type="PROSITE" id="PS51564">
    <property type="entry name" value="SAM_ICMT"/>
    <property type="match status" value="1"/>
</dbReference>
<dbReference type="STRING" id="984487.A0A1E4SHE7"/>
<keyword evidence="9 10" id="KW-0472">Membrane</keyword>
<accession>A0A1E4SHE7</accession>
<feature type="transmembrane region" description="Helical" evidence="10">
    <location>
        <begin position="48"/>
        <end position="66"/>
    </location>
</feature>
<proteinExistence type="inferred from homology"/>
<evidence type="ECO:0000256" key="3">
    <source>
        <dbReference type="ARBA" id="ARBA00012151"/>
    </source>
</evidence>
<comment type="catalytic activity">
    <reaction evidence="10">
        <text>[protein]-C-terminal S-[(2E,6E)-farnesyl]-L-cysteine + S-adenosyl-L-methionine = [protein]-C-terminal S-[(2E,6E)-farnesyl]-L-cysteine methyl ester + S-adenosyl-L-homocysteine</text>
        <dbReference type="Rhea" id="RHEA:21672"/>
        <dbReference type="Rhea" id="RHEA-COMP:12125"/>
        <dbReference type="Rhea" id="RHEA-COMP:12126"/>
        <dbReference type="ChEBI" id="CHEBI:57856"/>
        <dbReference type="ChEBI" id="CHEBI:59789"/>
        <dbReference type="ChEBI" id="CHEBI:90510"/>
        <dbReference type="ChEBI" id="CHEBI:90511"/>
        <dbReference type="EC" id="2.1.1.100"/>
    </reaction>
</comment>
<organism evidence="11 12">
    <name type="scientific">Suhomyces tanzawaensis NRRL Y-17324</name>
    <dbReference type="NCBI Taxonomy" id="984487"/>
    <lineage>
        <taxon>Eukaryota</taxon>
        <taxon>Fungi</taxon>
        <taxon>Dikarya</taxon>
        <taxon>Ascomycota</taxon>
        <taxon>Saccharomycotina</taxon>
        <taxon>Pichiomycetes</taxon>
        <taxon>Debaryomycetaceae</taxon>
        <taxon>Suhomyces</taxon>
    </lineage>
</organism>
<dbReference type="GO" id="GO:0005789">
    <property type="term" value="C:endoplasmic reticulum membrane"/>
    <property type="evidence" value="ECO:0007669"/>
    <property type="project" value="UniProtKB-SubCell"/>
</dbReference>
<keyword evidence="5" id="KW-0808">Transferase</keyword>
<evidence type="ECO:0000256" key="5">
    <source>
        <dbReference type="ARBA" id="ARBA00022679"/>
    </source>
</evidence>
<dbReference type="GO" id="GO:0004671">
    <property type="term" value="F:protein C-terminal S-isoprenylcysteine carboxyl O-methyltransferase activity"/>
    <property type="evidence" value="ECO:0007669"/>
    <property type="project" value="UniProtKB-EC"/>
</dbReference>
<dbReference type="InterPro" id="IPR007269">
    <property type="entry name" value="ICMT_MeTrfase"/>
</dbReference>
<feature type="transmembrane region" description="Helical" evidence="10">
    <location>
        <begin position="12"/>
        <end position="36"/>
    </location>
</feature>
<keyword evidence="12" id="KW-1185">Reference proteome</keyword>
<sequence>MNYAKYNPIEVNLATVVVKALILGAIFLANAILALFNHLDIISTPLQLHYYLMFWCIFHTLEFVTTCLFNNSQVDDDSFILEDWDIHSMNILCISEFAIRWYWWSQNPWKITWYAVGLVALGQICRTLAMYTASESFNHYIQREHNEKTHQLVTTGIYSVLRHPSYFGFWWWFVGLQLFMNNTVTFAVGGYVLWNFFNKRIQFEEGFLVKFFKDAYIDYRKRTITGIPFIK</sequence>
<keyword evidence="10" id="KW-0256">Endoplasmic reticulum</keyword>
<feature type="transmembrane region" description="Helical" evidence="10">
    <location>
        <begin position="169"/>
        <end position="194"/>
    </location>
</feature>
<evidence type="ECO:0000313" key="11">
    <source>
        <dbReference type="EMBL" id="ODV78916.1"/>
    </source>
</evidence>
<protein>
    <recommendedName>
        <fullName evidence="3 10">Protein-S-isoprenylcysteine O-methyltransferase</fullName>
        <ecNumber evidence="3 10">2.1.1.100</ecNumber>
    </recommendedName>
</protein>
<dbReference type="EC" id="2.1.1.100" evidence="3 10"/>
<gene>
    <name evidence="11" type="ORF">CANTADRAFT_21704</name>
</gene>
<dbReference type="AlphaFoldDB" id="A0A1E4SHE7"/>
<dbReference type="RefSeq" id="XP_020064038.1">
    <property type="nucleotide sequence ID" value="XM_020206727.1"/>
</dbReference>
<dbReference type="PANTHER" id="PTHR12714">
    <property type="entry name" value="PROTEIN-S ISOPRENYLCYSTEINE O-METHYLTRANSFERASE"/>
    <property type="match status" value="1"/>
</dbReference>
<evidence type="ECO:0000256" key="6">
    <source>
        <dbReference type="ARBA" id="ARBA00022691"/>
    </source>
</evidence>
<evidence type="ECO:0000256" key="8">
    <source>
        <dbReference type="ARBA" id="ARBA00022989"/>
    </source>
</evidence>
<evidence type="ECO:0000256" key="2">
    <source>
        <dbReference type="ARBA" id="ARBA00009140"/>
    </source>
</evidence>